<evidence type="ECO:0000313" key="12">
    <source>
        <dbReference type="EMBL" id="KAH1120485.1"/>
    </source>
</evidence>
<dbReference type="Proteomes" id="UP000828251">
    <property type="component" value="Unassembled WGS sequence"/>
</dbReference>
<keyword evidence="3 10" id="KW-0813">Transport</keyword>
<keyword evidence="13" id="KW-1185">Reference proteome</keyword>
<dbReference type="AlphaFoldDB" id="A0A9D4AHH9"/>
<keyword evidence="5 10" id="KW-0762">Sugar transport</keyword>
<feature type="transmembrane region" description="Helical" evidence="10">
    <location>
        <begin position="71"/>
        <end position="94"/>
    </location>
</feature>
<evidence type="ECO:0000256" key="3">
    <source>
        <dbReference type="ARBA" id="ARBA00022448"/>
    </source>
</evidence>
<proteinExistence type="inferred from homology"/>
<reference evidence="12 13" key="1">
    <citation type="journal article" date="2021" name="Plant Biotechnol. J.">
        <title>Multi-omics assisted identification of the key and species-specific regulatory components of drought-tolerant mechanisms in Gossypium stocksii.</title>
        <authorList>
            <person name="Yu D."/>
            <person name="Ke L."/>
            <person name="Zhang D."/>
            <person name="Wu Y."/>
            <person name="Sun Y."/>
            <person name="Mei J."/>
            <person name="Sun J."/>
            <person name="Sun Y."/>
        </authorList>
    </citation>
    <scope>NUCLEOTIDE SEQUENCE [LARGE SCALE GENOMIC DNA]</scope>
    <source>
        <strain evidence="13">cv. E1</strain>
        <tissue evidence="12">Leaf</tissue>
    </source>
</reference>
<dbReference type="FunFam" id="1.20.1280.290:FF:000003">
    <property type="entry name" value="Bidirectional sugar transporter SWEET"/>
    <property type="match status" value="1"/>
</dbReference>
<dbReference type="EMBL" id="JAIQCV010000002">
    <property type="protein sequence ID" value="KAH1120485.1"/>
    <property type="molecule type" value="Genomic_DNA"/>
</dbReference>
<feature type="compositionally biased region" description="Low complexity" evidence="11">
    <location>
        <begin position="295"/>
        <end position="304"/>
    </location>
</feature>
<keyword evidence="7" id="KW-0677">Repeat</keyword>
<dbReference type="Pfam" id="PF03083">
    <property type="entry name" value="MtN3_slv"/>
    <property type="match status" value="2"/>
</dbReference>
<dbReference type="GO" id="GO:0008515">
    <property type="term" value="F:sucrose transmembrane transporter activity"/>
    <property type="evidence" value="ECO:0007669"/>
    <property type="project" value="UniProtKB-ARBA"/>
</dbReference>
<evidence type="ECO:0000256" key="11">
    <source>
        <dbReference type="SAM" id="MobiDB-lite"/>
    </source>
</evidence>
<feature type="compositionally biased region" description="Polar residues" evidence="11">
    <location>
        <begin position="260"/>
        <end position="272"/>
    </location>
</feature>
<dbReference type="GO" id="GO:0051119">
    <property type="term" value="F:sugar transmembrane transporter activity"/>
    <property type="evidence" value="ECO:0007669"/>
    <property type="project" value="InterPro"/>
</dbReference>
<evidence type="ECO:0000256" key="5">
    <source>
        <dbReference type="ARBA" id="ARBA00022597"/>
    </source>
</evidence>
<evidence type="ECO:0000256" key="6">
    <source>
        <dbReference type="ARBA" id="ARBA00022692"/>
    </source>
</evidence>
<dbReference type="FunFam" id="1.20.1280.290:FF:000001">
    <property type="entry name" value="Bidirectional sugar transporter SWEET"/>
    <property type="match status" value="1"/>
</dbReference>
<keyword evidence="9 10" id="KW-0472">Membrane</keyword>
<gene>
    <name evidence="12" type="ORF">J1N35_003645</name>
</gene>
<feature type="transmembrane region" description="Helical" evidence="10">
    <location>
        <begin position="12"/>
        <end position="36"/>
    </location>
</feature>
<keyword evidence="6 10" id="KW-0812">Transmembrane</keyword>
<accession>A0A9D4AHH9</accession>
<keyword evidence="4" id="KW-1003">Cell membrane</keyword>
<dbReference type="PANTHER" id="PTHR10791:SF222">
    <property type="entry name" value="BIDIRECTIONAL SUGAR TRANSPORTER SWEET15"/>
    <property type="match status" value="1"/>
</dbReference>
<evidence type="ECO:0000256" key="2">
    <source>
        <dbReference type="ARBA" id="ARBA00007809"/>
    </source>
</evidence>
<comment type="subcellular location">
    <subcellularLocation>
        <location evidence="1 10">Cell membrane</location>
        <topology evidence="1 10">Multi-pass membrane protein</topology>
    </subcellularLocation>
</comment>
<dbReference type="PANTHER" id="PTHR10791">
    <property type="entry name" value="RAG1-ACTIVATING PROTEIN 1"/>
    <property type="match status" value="1"/>
</dbReference>
<sequence length="314" mass="35142">MAIMIDHHAWAVAFGVLGNIISILVFLAPLSTFYRIYKKKSTESFQSLPYQVALFSCMLWLYYALIKKGAFLLITINSFGCIVETLYISMFLAYAPRKSRISAMKLFAAMNLGLFSLILIVTHFLVKNSIRIQVLGWINVAISVSVFAAPLNITRRVIKTKSVEFMPFNLSFALTLSAIMWFAYGVFIKDLCVAVPNVVGFILGMFQMILYAIYRNTDKVINVEDKKVPEEQTTTTTTTISVLSKLGSSEVHPIDIDTIKNPNHNTTNQGDGNENDHTIEVDDDDDDDDDDDGSSSHQKSLELSSELHLDESPV</sequence>
<organism evidence="12 13">
    <name type="scientific">Gossypium stocksii</name>
    <dbReference type="NCBI Taxonomy" id="47602"/>
    <lineage>
        <taxon>Eukaryota</taxon>
        <taxon>Viridiplantae</taxon>
        <taxon>Streptophyta</taxon>
        <taxon>Embryophyta</taxon>
        <taxon>Tracheophyta</taxon>
        <taxon>Spermatophyta</taxon>
        <taxon>Magnoliopsida</taxon>
        <taxon>eudicotyledons</taxon>
        <taxon>Gunneridae</taxon>
        <taxon>Pentapetalae</taxon>
        <taxon>rosids</taxon>
        <taxon>malvids</taxon>
        <taxon>Malvales</taxon>
        <taxon>Malvaceae</taxon>
        <taxon>Malvoideae</taxon>
        <taxon>Gossypium</taxon>
    </lineage>
</organism>
<feature type="transmembrane region" description="Helical" evidence="10">
    <location>
        <begin position="132"/>
        <end position="153"/>
    </location>
</feature>
<dbReference type="OrthoDB" id="409725at2759"/>
<evidence type="ECO:0000256" key="1">
    <source>
        <dbReference type="ARBA" id="ARBA00004651"/>
    </source>
</evidence>
<protein>
    <recommendedName>
        <fullName evidence="10">Bidirectional sugar transporter SWEET</fullName>
    </recommendedName>
</protein>
<evidence type="ECO:0000256" key="8">
    <source>
        <dbReference type="ARBA" id="ARBA00022989"/>
    </source>
</evidence>
<feature type="transmembrane region" description="Helical" evidence="10">
    <location>
        <begin position="165"/>
        <end position="187"/>
    </location>
</feature>
<feature type="transmembrane region" description="Helical" evidence="10">
    <location>
        <begin position="48"/>
        <end position="65"/>
    </location>
</feature>
<comment type="caution">
    <text evidence="12">The sequence shown here is derived from an EMBL/GenBank/DDBJ whole genome shotgun (WGS) entry which is preliminary data.</text>
</comment>
<feature type="region of interest" description="Disordered" evidence="11">
    <location>
        <begin position="254"/>
        <end position="314"/>
    </location>
</feature>
<dbReference type="InterPro" id="IPR004316">
    <property type="entry name" value="SWEET_rpt"/>
</dbReference>
<feature type="compositionally biased region" description="Basic and acidic residues" evidence="11">
    <location>
        <begin position="305"/>
        <end position="314"/>
    </location>
</feature>
<feature type="transmembrane region" description="Helical" evidence="10">
    <location>
        <begin position="106"/>
        <end position="126"/>
    </location>
</feature>
<name>A0A9D4AHH9_9ROSI</name>
<comment type="similarity">
    <text evidence="2 10">Belongs to the SWEET sugar transporter family.</text>
</comment>
<evidence type="ECO:0000256" key="7">
    <source>
        <dbReference type="ARBA" id="ARBA00022737"/>
    </source>
</evidence>
<comment type="function">
    <text evidence="10">Mediates both low-affinity uptake and efflux of sugar across the membrane.</text>
</comment>
<feature type="compositionally biased region" description="Acidic residues" evidence="11">
    <location>
        <begin position="281"/>
        <end position="293"/>
    </location>
</feature>
<dbReference type="InterPro" id="IPR047664">
    <property type="entry name" value="SWEET"/>
</dbReference>
<evidence type="ECO:0000256" key="10">
    <source>
        <dbReference type="RuleBase" id="RU910715"/>
    </source>
</evidence>
<feature type="transmembrane region" description="Helical" evidence="10">
    <location>
        <begin position="193"/>
        <end position="214"/>
    </location>
</feature>
<dbReference type="GO" id="GO:0005886">
    <property type="term" value="C:plasma membrane"/>
    <property type="evidence" value="ECO:0007669"/>
    <property type="project" value="UniProtKB-SubCell"/>
</dbReference>
<dbReference type="Gene3D" id="1.20.1280.290">
    <property type="match status" value="2"/>
</dbReference>
<evidence type="ECO:0000256" key="4">
    <source>
        <dbReference type="ARBA" id="ARBA00022475"/>
    </source>
</evidence>
<evidence type="ECO:0000313" key="13">
    <source>
        <dbReference type="Proteomes" id="UP000828251"/>
    </source>
</evidence>
<keyword evidence="8 10" id="KW-1133">Transmembrane helix</keyword>
<evidence type="ECO:0000256" key="9">
    <source>
        <dbReference type="ARBA" id="ARBA00023136"/>
    </source>
</evidence>